<dbReference type="AlphaFoldDB" id="A0A8S1RVK1"/>
<accession>A0A8S1RVK1</accession>
<organism evidence="1 2">
    <name type="scientific">Paramecium sonneborni</name>
    <dbReference type="NCBI Taxonomy" id="65129"/>
    <lineage>
        <taxon>Eukaryota</taxon>
        <taxon>Sar</taxon>
        <taxon>Alveolata</taxon>
        <taxon>Ciliophora</taxon>
        <taxon>Intramacronucleata</taxon>
        <taxon>Oligohymenophorea</taxon>
        <taxon>Peniculida</taxon>
        <taxon>Parameciidae</taxon>
        <taxon>Paramecium</taxon>
    </lineage>
</organism>
<evidence type="ECO:0000313" key="1">
    <source>
        <dbReference type="EMBL" id="CAD8131363.1"/>
    </source>
</evidence>
<evidence type="ECO:0000313" key="2">
    <source>
        <dbReference type="Proteomes" id="UP000692954"/>
    </source>
</evidence>
<sequence length="198" mass="23850">MMYLENRKKYETKFEKSFKKTQNKSNKKEKVLNFFKKYQKTLCSFNSKLPNDQNKILTSSMFHKTILQGYLSNCSKDLLGQQSFQNFRKKFSWHFNQQNQKRKLHFQNINCFSLNLTQSKTLKQNSRNSQVPLVENRFLQLLKSYSPQQRNNIDFFLLHKENQFQNAGGSTSFLCFFQQNSFQFQLQQENLLSQQFLR</sequence>
<dbReference type="EMBL" id="CAJJDN010000513">
    <property type="protein sequence ID" value="CAD8131363.1"/>
    <property type="molecule type" value="Genomic_DNA"/>
</dbReference>
<name>A0A8S1RVK1_9CILI</name>
<reference evidence="1" key="1">
    <citation type="submission" date="2021-01" db="EMBL/GenBank/DDBJ databases">
        <authorList>
            <consortium name="Genoscope - CEA"/>
            <person name="William W."/>
        </authorList>
    </citation>
    <scope>NUCLEOTIDE SEQUENCE</scope>
</reference>
<dbReference type="Proteomes" id="UP000692954">
    <property type="component" value="Unassembled WGS sequence"/>
</dbReference>
<protein>
    <submittedName>
        <fullName evidence="1">Uncharacterized protein</fullName>
    </submittedName>
</protein>
<proteinExistence type="predicted"/>
<comment type="caution">
    <text evidence="1">The sequence shown here is derived from an EMBL/GenBank/DDBJ whole genome shotgun (WGS) entry which is preliminary data.</text>
</comment>
<gene>
    <name evidence="1" type="ORF">PSON_ATCC_30995.1.T5130001</name>
</gene>
<keyword evidence="2" id="KW-1185">Reference proteome</keyword>